<dbReference type="GO" id="GO:1990904">
    <property type="term" value="C:ribonucleoprotein complex"/>
    <property type="evidence" value="ECO:0007669"/>
    <property type="project" value="UniProtKB-KW"/>
</dbReference>
<dbReference type="AlphaFoldDB" id="A0A8J5VZE7"/>
<dbReference type="GO" id="GO:0006364">
    <property type="term" value="P:rRNA processing"/>
    <property type="evidence" value="ECO:0007669"/>
    <property type="project" value="UniProtKB-KW"/>
</dbReference>
<feature type="region of interest" description="Disordered" evidence="2">
    <location>
        <begin position="107"/>
        <end position="130"/>
    </location>
</feature>
<gene>
    <name evidence="3" type="ORF">GUJ93_ZPchr0007g3351</name>
</gene>
<evidence type="ECO:0000313" key="3">
    <source>
        <dbReference type="EMBL" id="KAG8080566.1"/>
    </source>
</evidence>
<comment type="subunit">
    <text evidence="1">Component of the small nucleolar ribonucleoprotein particles containing H/ACA-type snoRNAs (H/ACA snoRNPs).</text>
</comment>
<comment type="similarity">
    <text evidence="1">Belongs to the GAR1 family.</text>
</comment>
<dbReference type="Proteomes" id="UP000729402">
    <property type="component" value="Unassembled WGS sequence"/>
</dbReference>
<comment type="function">
    <text evidence="1">Required for ribosome biogenesis. Part of a complex which catalyzes pseudouridylation of rRNA. This involves the isomerization of uridine such that the ribose is subsequently attached to C5, instead of the normal N1. Pseudouridine ("psi") residues may serve to stabilize the conformation of rRNAs.</text>
</comment>
<keyword evidence="4" id="KW-1185">Reference proteome</keyword>
<evidence type="ECO:0000256" key="1">
    <source>
        <dbReference type="RuleBase" id="RU364004"/>
    </source>
</evidence>
<dbReference type="GO" id="GO:0003723">
    <property type="term" value="F:RNA binding"/>
    <property type="evidence" value="ECO:0007669"/>
    <property type="project" value="UniProtKB-KW"/>
</dbReference>
<keyword evidence="1" id="KW-0690">Ribosome biogenesis</keyword>
<name>A0A8J5VZE7_ZIZPA</name>
<reference evidence="3" key="1">
    <citation type="journal article" date="2021" name="bioRxiv">
        <title>Whole Genome Assembly and Annotation of Northern Wild Rice, Zizania palustris L., Supports a Whole Genome Duplication in the Zizania Genus.</title>
        <authorList>
            <person name="Haas M."/>
            <person name="Kono T."/>
            <person name="Macchietto M."/>
            <person name="Millas R."/>
            <person name="McGilp L."/>
            <person name="Shao M."/>
            <person name="Duquette J."/>
            <person name="Hirsch C.N."/>
            <person name="Kimball J."/>
        </authorList>
    </citation>
    <scope>NUCLEOTIDE SEQUENCE</scope>
    <source>
        <tissue evidence="3">Fresh leaf tissue</tissue>
    </source>
</reference>
<accession>A0A8J5VZE7</accession>
<keyword evidence="1" id="KW-0694">RNA-binding</keyword>
<evidence type="ECO:0000256" key="2">
    <source>
        <dbReference type="SAM" id="MobiDB-lite"/>
    </source>
</evidence>
<dbReference type="EMBL" id="JAAALK010000282">
    <property type="protein sequence ID" value="KAG8080566.1"/>
    <property type="molecule type" value="Genomic_DNA"/>
</dbReference>
<dbReference type="GO" id="GO:0005730">
    <property type="term" value="C:nucleolus"/>
    <property type="evidence" value="ECO:0007669"/>
    <property type="project" value="UniProtKB-SubCell"/>
</dbReference>
<protein>
    <recommendedName>
        <fullName evidence="1">H/ACA ribonucleoprotein complex subunit</fullName>
    </recommendedName>
</protein>
<dbReference type="GO" id="GO:0001522">
    <property type="term" value="P:pseudouridine synthesis"/>
    <property type="evidence" value="ECO:0007669"/>
    <property type="project" value="InterPro"/>
</dbReference>
<evidence type="ECO:0000313" key="4">
    <source>
        <dbReference type="Proteomes" id="UP000729402"/>
    </source>
</evidence>
<keyword evidence="1" id="KW-0539">Nucleus</keyword>
<keyword evidence="1" id="KW-0698">rRNA processing</keyword>
<keyword evidence="1" id="KW-0687">Ribonucleoprotein</keyword>
<reference evidence="3" key="2">
    <citation type="submission" date="2021-02" db="EMBL/GenBank/DDBJ databases">
        <authorList>
            <person name="Kimball J.A."/>
            <person name="Haas M.W."/>
            <person name="Macchietto M."/>
            <person name="Kono T."/>
            <person name="Duquette J."/>
            <person name="Shao M."/>
        </authorList>
    </citation>
    <scope>NUCLEOTIDE SEQUENCE</scope>
    <source>
        <tissue evidence="3">Fresh leaf tissue</tissue>
    </source>
</reference>
<proteinExistence type="inferred from homology"/>
<comment type="caution">
    <text evidence="3">The sequence shown here is derived from an EMBL/GenBank/DDBJ whole genome shotgun (WGS) entry which is preliminary data.</text>
</comment>
<sequence>MSSVRAILPFSASCRVLVSVGFRFVFDACVVSVNRGVDAPIYLQNKTQIGKVDEIFGPINKYPSQHPVMTQLDNTTDIGDTEATFPDVEETIVGARVDSFEEVENIGSNEHRAERDGQWNLGGRPGGTATVESKSLLLSMSQML</sequence>
<comment type="subcellular location">
    <subcellularLocation>
        <location evidence="1">Nucleus</location>
        <location evidence="1">Nucleolus</location>
    </subcellularLocation>
</comment>
<dbReference type="Pfam" id="PF04410">
    <property type="entry name" value="Gar1"/>
    <property type="match status" value="1"/>
</dbReference>
<organism evidence="3 4">
    <name type="scientific">Zizania palustris</name>
    <name type="common">Northern wild rice</name>
    <dbReference type="NCBI Taxonomy" id="103762"/>
    <lineage>
        <taxon>Eukaryota</taxon>
        <taxon>Viridiplantae</taxon>
        <taxon>Streptophyta</taxon>
        <taxon>Embryophyta</taxon>
        <taxon>Tracheophyta</taxon>
        <taxon>Spermatophyta</taxon>
        <taxon>Magnoliopsida</taxon>
        <taxon>Liliopsida</taxon>
        <taxon>Poales</taxon>
        <taxon>Poaceae</taxon>
        <taxon>BOP clade</taxon>
        <taxon>Oryzoideae</taxon>
        <taxon>Oryzeae</taxon>
        <taxon>Zizaniinae</taxon>
        <taxon>Zizania</taxon>
    </lineage>
</organism>
<dbReference type="InterPro" id="IPR007504">
    <property type="entry name" value="H/ACA_rnp_Gar1/Naf1"/>
</dbReference>